<dbReference type="GO" id="GO:0006629">
    <property type="term" value="P:lipid metabolic process"/>
    <property type="evidence" value="ECO:0007669"/>
    <property type="project" value="InterPro"/>
</dbReference>
<accession>A0A812PQN9</accession>
<feature type="domain" description="DUF4116" evidence="1">
    <location>
        <begin position="473"/>
        <end position="508"/>
    </location>
</feature>
<evidence type="ECO:0000259" key="1">
    <source>
        <dbReference type="Pfam" id="PF13475"/>
    </source>
</evidence>
<dbReference type="PANTHER" id="PTHR11440">
    <property type="entry name" value="LECITHIN-CHOLESTEROL ACYLTRANSFERASE-RELATED"/>
    <property type="match status" value="1"/>
</dbReference>
<dbReference type="Pfam" id="PF13475">
    <property type="entry name" value="DUF4116"/>
    <property type="match status" value="1"/>
</dbReference>
<evidence type="ECO:0000313" key="2">
    <source>
        <dbReference type="EMBL" id="CAE7352262.1"/>
    </source>
</evidence>
<protein>
    <submittedName>
        <fullName evidence="2">LCAT1 protein</fullName>
    </submittedName>
</protein>
<comment type="caution">
    <text evidence="2">The sequence shown here is derived from an EMBL/GenBank/DDBJ whole genome shotgun (WGS) entry which is preliminary data.</text>
</comment>
<dbReference type="AlphaFoldDB" id="A0A812PQN9"/>
<evidence type="ECO:0000313" key="3">
    <source>
        <dbReference type="Proteomes" id="UP000604046"/>
    </source>
</evidence>
<dbReference type="Pfam" id="PF02450">
    <property type="entry name" value="LCAT"/>
    <property type="match status" value="1"/>
</dbReference>
<dbReference type="GO" id="GO:0008374">
    <property type="term" value="F:O-acyltransferase activity"/>
    <property type="evidence" value="ECO:0007669"/>
    <property type="project" value="InterPro"/>
</dbReference>
<dbReference type="InterPro" id="IPR003386">
    <property type="entry name" value="LACT/PDAT_acylTrfase"/>
</dbReference>
<organism evidence="2 3">
    <name type="scientific">Symbiodinium natans</name>
    <dbReference type="NCBI Taxonomy" id="878477"/>
    <lineage>
        <taxon>Eukaryota</taxon>
        <taxon>Sar</taxon>
        <taxon>Alveolata</taxon>
        <taxon>Dinophyceae</taxon>
        <taxon>Suessiales</taxon>
        <taxon>Symbiodiniaceae</taxon>
        <taxon>Symbiodinium</taxon>
    </lineage>
</organism>
<dbReference type="Gene3D" id="3.40.50.1820">
    <property type="entry name" value="alpha/beta hydrolase"/>
    <property type="match status" value="1"/>
</dbReference>
<keyword evidence="3" id="KW-1185">Reference proteome</keyword>
<dbReference type="SUPFAM" id="SSF53474">
    <property type="entry name" value="alpha/beta-Hydrolases"/>
    <property type="match status" value="1"/>
</dbReference>
<proteinExistence type="predicted"/>
<name>A0A812PQN9_9DINO</name>
<reference evidence="2" key="1">
    <citation type="submission" date="2021-02" db="EMBL/GenBank/DDBJ databases">
        <authorList>
            <person name="Dougan E. K."/>
            <person name="Rhodes N."/>
            <person name="Thang M."/>
            <person name="Chan C."/>
        </authorList>
    </citation>
    <scope>NUCLEOTIDE SEQUENCE</scope>
</reference>
<dbReference type="OrthoDB" id="190846at2759"/>
<dbReference type="EMBL" id="CAJNDS010002150">
    <property type="protein sequence ID" value="CAE7352262.1"/>
    <property type="molecule type" value="Genomic_DNA"/>
</dbReference>
<sequence>MPHMWCKRNTGVDWMQVWVSPVQALPVEIDCLVARLSLTYDAVRETYSNLPGIKLRVLGWGNGTEPGRSHKDILYSYQFDKMLQHLHGELGYELGTDVFLAPYDWRLAGDAHANPANGVGGYYQQLQELIENAVQASGERAVVLSHSLGCPTMLYFFHKYVSEAWRAKHIHGWVALSGPWMGGIVQVSAYLGGWNLGLPSWLVPHDYVKRVQVNASSGVWIAPHPKAYGDRTLVVTPSRNYTASDLPEMLRHIGPQSGGNQTASLFPKLQGPWVEVQHPPKNVPMQNWYSTGVKTADSFVFDTDLTVGFDKAPTKTVYGDGDGLVNLLSLKQVEDVWPQSPSVETQIFPNCSHFGILSDKRVLAALVGYLNSSDGLQDALTVRELRRRAAGAPLRLRALVMHHMDVDEPASVHRGSTAFRRAQAMESWPMEHRKDRFRVIEAVRQEPQALRYCLPEFQDDDEVVRGAVQGAALALKFASPRLRNDRALVTEAIDLDTSSLQFASEALREDVELMREALNTSHLPCLMLGRDA</sequence>
<dbReference type="Proteomes" id="UP000604046">
    <property type="component" value="Unassembled WGS sequence"/>
</dbReference>
<dbReference type="InterPro" id="IPR029058">
    <property type="entry name" value="AB_hydrolase_fold"/>
</dbReference>
<dbReference type="InterPro" id="IPR025197">
    <property type="entry name" value="DUF4116"/>
</dbReference>
<gene>
    <name evidence="2" type="primary">LCAT1</name>
    <name evidence="2" type="ORF">SNAT2548_LOCUS18591</name>
</gene>